<reference evidence="4" key="1">
    <citation type="submission" date="2017-07" db="EMBL/GenBank/DDBJ databases">
        <title>Taro Niue Genome Assembly and Annotation.</title>
        <authorList>
            <person name="Atibalentja N."/>
            <person name="Keating K."/>
            <person name="Fields C.J."/>
        </authorList>
    </citation>
    <scope>NUCLEOTIDE SEQUENCE</scope>
    <source>
        <strain evidence="4">Niue_2</strain>
        <tissue evidence="4">Leaf</tissue>
    </source>
</reference>
<dbReference type="AlphaFoldDB" id="A0A843X6A2"/>
<accession>A0A843X6A2</accession>
<dbReference type="OrthoDB" id="2017864at2759"/>
<dbReference type="GO" id="GO:0004175">
    <property type="term" value="F:endopeptidase activity"/>
    <property type="evidence" value="ECO:0007669"/>
    <property type="project" value="UniProtKB-ARBA"/>
</dbReference>
<organism evidence="4 5">
    <name type="scientific">Colocasia esculenta</name>
    <name type="common">Wild taro</name>
    <name type="synonym">Arum esculentum</name>
    <dbReference type="NCBI Taxonomy" id="4460"/>
    <lineage>
        <taxon>Eukaryota</taxon>
        <taxon>Viridiplantae</taxon>
        <taxon>Streptophyta</taxon>
        <taxon>Embryophyta</taxon>
        <taxon>Tracheophyta</taxon>
        <taxon>Spermatophyta</taxon>
        <taxon>Magnoliopsida</taxon>
        <taxon>Liliopsida</taxon>
        <taxon>Araceae</taxon>
        <taxon>Aroideae</taxon>
        <taxon>Colocasieae</taxon>
        <taxon>Colocasia</taxon>
    </lineage>
</organism>
<dbReference type="PANTHER" id="PTHR43592:SF7">
    <property type="entry name" value="CAAX AMINO TERMINAL PROTEASE FAMILY PROTEIN"/>
    <property type="match status" value="1"/>
</dbReference>
<keyword evidence="5" id="KW-1185">Reference proteome</keyword>
<protein>
    <recommendedName>
        <fullName evidence="3">CAAX prenyl protease 2/Lysostaphin resistance protein A-like domain-containing protein</fullName>
    </recommendedName>
</protein>
<dbReference type="Pfam" id="PF02517">
    <property type="entry name" value="Rce1-like"/>
    <property type="match status" value="1"/>
</dbReference>
<evidence type="ECO:0000313" key="5">
    <source>
        <dbReference type="Proteomes" id="UP000652761"/>
    </source>
</evidence>
<dbReference type="Proteomes" id="UP000652761">
    <property type="component" value="Unassembled WGS sequence"/>
</dbReference>
<evidence type="ECO:0000256" key="2">
    <source>
        <dbReference type="SAM" id="Phobius"/>
    </source>
</evidence>
<feature type="transmembrane region" description="Helical" evidence="2">
    <location>
        <begin position="418"/>
        <end position="439"/>
    </location>
</feature>
<comment type="caution">
    <text evidence="4">The sequence shown here is derived from an EMBL/GenBank/DDBJ whole genome shotgun (WGS) entry which is preliminary data.</text>
</comment>
<sequence length="496" mass="55109">MSCDILNSWPSRSLQAEAPLASVGPKIRRPPPASILHKECEATDTKRSCRTAAVAAVVRLSNFNRRPPPASILHKEREATDTKRSCRTAAVAAVVRLSNFNCLLAVLSLCVRVCVRARRMSRLNLNTSPFTRLAAALRMITVTALRLDALTCLNSHSVVSLEGETCNTIFLSRFNHPKRMQTRSGYKFKGFASRSSKKRSSKEQKTSKSGNSLEASSEDQGKFTDGFPPRDASYSDLSNTSSDAKSPVSSPSRSAVLQACTLTSGLILALGVFIRQITSNKLTKTNYLSWAVATKLQFPGVKLRHLTRDQRQPNAKNPTYTVWHSNNRMVILWLLNSVIPAIQLTILLHFEIWHLELIAALVILISSCRYILLKTWPDFAESSEAANQQVLSSLEPIDYMVVAFLPGISEELLFRGGLLPLFGLNWISALVVAAIFGFLHIGGGRKYSFAAWWGNVCWVCLRSGNNNNLKHDSTDGFSFTEQPYWRHSMALRVHLT</sequence>
<evidence type="ECO:0000259" key="3">
    <source>
        <dbReference type="Pfam" id="PF02517"/>
    </source>
</evidence>
<dbReference type="InterPro" id="IPR003675">
    <property type="entry name" value="Rce1/LyrA-like_dom"/>
</dbReference>
<name>A0A843X6A2_COLES</name>
<feature type="domain" description="CAAX prenyl protease 2/Lysostaphin resistance protein A-like" evidence="3">
    <location>
        <begin position="397"/>
        <end position="462"/>
    </location>
</feature>
<feature type="transmembrane region" description="Helical" evidence="2">
    <location>
        <begin position="255"/>
        <end position="274"/>
    </location>
</feature>
<keyword evidence="2" id="KW-1133">Transmembrane helix</keyword>
<feature type="transmembrane region" description="Helical" evidence="2">
    <location>
        <begin position="330"/>
        <end position="348"/>
    </location>
</feature>
<evidence type="ECO:0000313" key="4">
    <source>
        <dbReference type="EMBL" id="MQM13624.1"/>
    </source>
</evidence>
<dbReference type="PANTHER" id="PTHR43592">
    <property type="entry name" value="CAAX AMINO TERMINAL PROTEASE"/>
    <property type="match status" value="1"/>
</dbReference>
<feature type="region of interest" description="Disordered" evidence="1">
    <location>
        <begin position="190"/>
        <end position="225"/>
    </location>
</feature>
<proteinExistence type="predicted"/>
<dbReference type="EMBL" id="NMUH01005757">
    <property type="protein sequence ID" value="MQM13624.1"/>
    <property type="molecule type" value="Genomic_DNA"/>
</dbReference>
<keyword evidence="2" id="KW-0812">Transmembrane</keyword>
<keyword evidence="2" id="KW-0472">Membrane</keyword>
<evidence type="ECO:0000256" key="1">
    <source>
        <dbReference type="SAM" id="MobiDB-lite"/>
    </source>
</evidence>
<gene>
    <name evidence="4" type="ORF">Taro_046550</name>
</gene>
<dbReference type="GO" id="GO:0080120">
    <property type="term" value="P:CAAX-box protein maturation"/>
    <property type="evidence" value="ECO:0007669"/>
    <property type="project" value="UniProtKB-ARBA"/>
</dbReference>